<feature type="compositionally biased region" description="Basic residues" evidence="1">
    <location>
        <begin position="42"/>
        <end position="51"/>
    </location>
</feature>
<comment type="caution">
    <text evidence="2">The sequence shown here is derived from an EMBL/GenBank/DDBJ whole genome shotgun (WGS) entry which is preliminary data.</text>
</comment>
<organism evidence="2 3">
    <name type="scientific">Microlunatus endophyticus</name>
    <dbReference type="NCBI Taxonomy" id="1716077"/>
    <lineage>
        <taxon>Bacteria</taxon>
        <taxon>Bacillati</taxon>
        <taxon>Actinomycetota</taxon>
        <taxon>Actinomycetes</taxon>
        <taxon>Propionibacteriales</taxon>
        <taxon>Propionibacteriaceae</taxon>
        <taxon>Microlunatus</taxon>
    </lineage>
</organism>
<gene>
    <name evidence="2" type="ORF">GCM10011575_47440</name>
</gene>
<evidence type="ECO:0000313" key="3">
    <source>
        <dbReference type="Proteomes" id="UP000613840"/>
    </source>
</evidence>
<dbReference type="AlphaFoldDB" id="A0A917SK85"/>
<accession>A0A917SK85</accession>
<name>A0A917SK85_9ACTN</name>
<reference evidence="2" key="2">
    <citation type="submission" date="2020-09" db="EMBL/GenBank/DDBJ databases">
        <authorList>
            <person name="Sun Q."/>
            <person name="Zhou Y."/>
        </authorList>
    </citation>
    <scope>NUCLEOTIDE SEQUENCE</scope>
    <source>
        <strain evidence="2">CGMCC 4.7306</strain>
    </source>
</reference>
<protein>
    <submittedName>
        <fullName evidence="2">Uncharacterized protein</fullName>
    </submittedName>
</protein>
<feature type="region of interest" description="Disordered" evidence="1">
    <location>
        <begin position="1"/>
        <end position="51"/>
    </location>
</feature>
<evidence type="ECO:0000313" key="2">
    <source>
        <dbReference type="EMBL" id="GGL83617.1"/>
    </source>
</evidence>
<keyword evidence="3" id="KW-1185">Reference proteome</keyword>
<proteinExistence type="predicted"/>
<feature type="compositionally biased region" description="Basic and acidic residues" evidence="1">
    <location>
        <begin position="1"/>
        <end position="16"/>
    </location>
</feature>
<sequence length="106" mass="11289">MGTRRTVQDRTDRRATDQAALGRSTGTRAPGLSAPAGPSKARQTRKPGQRHCWVKGADGQAVEGLMIRWVCDPAAGWQADVLVIGADSHPRPITVPAADVAPARPW</sequence>
<evidence type="ECO:0000256" key="1">
    <source>
        <dbReference type="SAM" id="MobiDB-lite"/>
    </source>
</evidence>
<reference evidence="2" key="1">
    <citation type="journal article" date="2014" name="Int. J. Syst. Evol. Microbiol.">
        <title>Complete genome sequence of Corynebacterium casei LMG S-19264T (=DSM 44701T), isolated from a smear-ripened cheese.</title>
        <authorList>
            <consortium name="US DOE Joint Genome Institute (JGI-PGF)"/>
            <person name="Walter F."/>
            <person name="Albersmeier A."/>
            <person name="Kalinowski J."/>
            <person name="Ruckert C."/>
        </authorList>
    </citation>
    <scope>NUCLEOTIDE SEQUENCE</scope>
    <source>
        <strain evidence="2">CGMCC 4.7306</strain>
    </source>
</reference>
<dbReference type="Proteomes" id="UP000613840">
    <property type="component" value="Unassembled WGS sequence"/>
</dbReference>
<dbReference type="EMBL" id="BMMZ01000021">
    <property type="protein sequence ID" value="GGL83617.1"/>
    <property type="molecule type" value="Genomic_DNA"/>
</dbReference>